<dbReference type="Proteomes" id="UP000663281">
    <property type="component" value="Chromosome"/>
</dbReference>
<feature type="coiled-coil region" evidence="1">
    <location>
        <begin position="62"/>
        <end position="106"/>
    </location>
</feature>
<dbReference type="AlphaFoldDB" id="A0A975AL36"/>
<sequence>MGNYHRWLDRLQVMERKFRPSSRYLSALMLVAFVLGALSYHSWLALDNTPISLGGGKSKQLAAQLAEQAQQLASRNLELALERDANDKLKQMFAEQHQQQKALERELAFYRAIMAPGENADGVSIHGLELLPGLQPGSQKLKLVLTQLQKRKQALKGRIEATLIGLRDNKPTELDISKAGGKFSGFDFRYFQVLESDLLVPADFELKRVRVKVIVPASRWSKGAQTEQEFSLPELLEGQKEAGIILEQNSQVTDNSAQNTEVRGSND</sequence>
<keyword evidence="3" id="KW-0812">Transmembrane</keyword>
<dbReference type="RefSeq" id="WP_207325556.1">
    <property type="nucleotide sequence ID" value="NZ_CP071504.1"/>
</dbReference>
<keyword evidence="1" id="KW-0175">Coiled coil</keyword>
<evidence type="ECO:0000313" key="5">
    <source>
        <dbReference type="Proteomes" id="UP000663281"/>
    </source>
</evidence>
<dbReference type="InterPro" id="IPR046703">
    <property type="entry name" value="DUF6776"/>
</dbReference>
<keyword evidence="3" id="KW-1133">Transmembrane helix</keyword>
<organism evidence="4 5">
    <name type="scientific">Shewanella cyperi</name>
    <dbReference type="NCBI Taxonomy" id="2814292"/>
    <lineage>
        <taxon>Bacteria</taxon>
        <taxon>Pseudomonadati</taxon>
        <taxon>Pseudomonadota</taxon>
        <taxon>Gammaproteobacteria</taxon>
        <taxon>Alteromonadales</taxon>
        <taxon>Shewanellaceae</taxon>
        <taxon>Shewanella</taxon>
    </lineage>
</organism>
<name>A0A975AL36_9GAMM</name>
<keyword evidence="5" id="KW-1185">Reference proteome</keyword>
<dbReference type="Pfam" id="PF20567">
    <property type="entry name" value="DUF6776"/>
    <property type="match status" value="1"/>
</dbReference>
<keyword evidence="3" id="KW-0472">Membrane</keyword>
<reference evidence="4 5" key="1">
    <citation type="submission" date="2021-03" db="EMBL/GenBank/DDBJ databases">
        <title>Novel species identification of genus Shewanella.</title>
        <authorList>
            <person name="Liu G."/>
            <person name="Zhang Q."/>
        </authorList>
    </citation>
    <scope>NUCLEOTIDE SEQUENCE [LARGE SCALE GENOMIC DNA]</scope>
    <source>
        <strain evidence="4 5">FJAT-53726</strain>
    </source>
</reference>
<dbReference type="KEGG" id="scyp:JYB88_03810"/>
<feature type="region of interest" description="Disordered" evidence="2">
    <location>
        <begin position="247"/>
        <end position="267"/>
    </location>
</feature>
<evidence type="ECO:0000256" key="1">
    <source>
        <dbReference type="SAM" id="Coils"/>
    </source>
</evidence>
<accession>A0A975AL36</accession>
<proteinExistence type="predicted"/>
<feature type="transmembrane region" description="Helical" evidence="3">
    <location>
        <begin position="24"/>
        <end position="43"/>
    </location>
</feature>
<protein>
    <submittedName>
        <fullName evidence="4">Uncharacterized protein</fullName>
    </submittedName>
</protein>
<evidence type="ECO:0000256" key="2">
    <source>
        <dbReference type="SAM" id="MobiDB-lite"/>
    </source>
</evidence>
<dbReference type="EMBL" id="CP071504">
    <property type="protein sequence ID" value="QSX30795.1"/>
    <property type="molecule type" value="Genomic_DNA"/>
</dbReference>
<evidence type="ECO:0000256" key="3">
    <source>
        <dbReference type="SAM" id="Phobius"/>
    </source>
</evidence>
<gene>
    <name evidence="4" type="ORF">JYB88_03810</name>
</gene>
<evidence type="ECO:0000313" key="4">
    <source>
        <dbReference type="EMBL" id="QSX30795.1"/>
    </source>
</evidence>